<keyword evidence="5" id="KW-1185">Reference proteome</keyword>
<feature type="signal peptide" evidence="2">
    <location>
        <begin position="1"/>
        <end position="33"/>
    </location>
</feature>
<dbReference type="InterPro" id="IPR053728">
    <property type="entry name" value="Alginate_Permeability_Chnl"/>
</dbReference>
<feature type="chain" id="PRO_5045254083" evidence="2">
    <location>
        <begin position="34"/>
        <end position="603"/>
    </location>
</feature>
<proteinExistence type="predicted"/>
<dbReference type="InterPro" id="IPR025388">
    <property type="entry name" value="Alginate_export_dom"/>
</dbReference>
<evidence type="ECO:0000256" key="2">
    <source>
        <dbReference type="SAM" id="SignalP"/>
    </source>
</evidence>
<evidence type="ECO:0000313" key="4">
    <source>
        <dbReference type="EMBL" id="MDY3558003.1"/>
    </source>
</evidence>
<evidence type="ECO:0000256" key="1">
    <source>
        <dbReference type="SAM" id="MobiDB-lite"/>
    </source>
</evidence>
<organism evidence="4 5">
    <name type="scientific">Gemmata algarum</name>
    <dbReference type="NCBI Taxonomy" id="2975278"/>
    <lineage>
        <taxon>Bacteria</taxon>
        <taxon>Pseudomonadati</taxon>
        <taxon>Planctomycetota</taxon>
        <taxon>Planctomycetia</taxon>
        <taxon>Gemmatales</taxon>
        <taxon>Gemmataceae</taxon>
        <taxon>Gemmata</taxon>
    </lineage>
</organism>
<feature type="compositionally biased region" description="Basic and acidic residues" evidence="1">
    <location>
        <begin position="104"/>
        <end position="119"/>
    </location>
</feature>
<feature type="region of interest" description="Disordered" evidence="1">
    <location>
        <begin position="34"/>
        <end position="122"/>
    </location>
</feature>
<dbReference type="EMBL" id="JAXBLV010000013">
    <property type="protein sequence ID" value="MDY3558003.1"/>
    <property type="molecule type" value="Genomic_DNA"/>
</dbReference>
<keyword evidence="2" id="KW-0732">Signal</keyword>
<reference evidence="5" key="1">
    <citation type="journal article" date="2023" name="Mar. Drugs">
        <title>Gemmata algarum, a Novel Planctomycete Isolated from an Algal Mat, Displays Antimicrobial Activity.</title>
        <authorList>
            <person name="Kumar G."/>
            <person name="Kallscheuer N."/>
            <person name="Kashif M."/>
            <person name="Ahamad S."/>
            <person name="Jagadeeshwari U."/>
            <person name="Pannikurungottu S."/>
            <person name="Haufschild T."/>
            <person name="Kabuu M."/>
            <person name="Sasikala C."/>
            <person name="Jogler C."/>
            <person name="Ramana C."/>
        </authorList>
    </citation>
    <scope>NUCLEOTIDE SEQUENCE [LARGE SCALE GENOMIC DNA]</scope>
    <source>
        <strain evidence="5">JC673</strain>
    </source>
</reference>
<evidence type="ECO:0000313" key="5">
    <source>
        <dbReference type="Proteomes" id="UP001272242"/>
    </source>
</evidence>
<evidence type="ECO:0000259" key="3">
    <source>
        <dbReference type="Pfam" id="PF13372"/>
    </source>
</evidence>
<feature type="compositionally biased region" description="Polar residues" evidence="1">
    <location>
        <begin position="85"/>
        <end position="94"/>
    </location>
</feature>
<dbReference type="Proteomes" id="UP001272242">
    <property type="component" value="Unassembled WGS sequence"/>
</dbReference>
<dbReference type="RefSeq" id="WP_320684985.1">
    <property type="nucleotide sequence ID" value="NZ_JAXBLV010000013.1"/>
</dbReference>
<dbReference type="Gene3D" id="2.40.160.100">
    <property type="match status" value="1"/>
</dbReference>
<sequence length="603" mass="67578">MLRSPRSPGRSRTAWAAALALGGALVLLSQAGAQQPTRFAEASTSTPQPARPTRFAETSARAQMPQDPPPAEAGAETDTKAALQPDSTSKNNPSGGAPASGAKAADKKADEKKDDEKKKVNWAKVPPVSKRAPTGWFSLPSTEPGFYSLLDHIRGEYLEKPPRYPFGSRSLNSIPTYDYDFRYLEDPKNTQHDWSDCYKRIHFGPDGDFLFSTGGEVRDRYMNEISSRGTGTNNFYNNFRVRAYGDFWYKDQFRVFAEFMDADVYGNRLPPNANDGSGPELQNGFVDAKVGDPFGGPLYVRVGRQELLYGSQRLISPPDWANTRRTFQGAKAFWSNEQWSVDAFWVQPVTTDLKKFDSVNNNQNFFGMWGTYRPKAGTFFDLYYLGLVQANTTTNNGDIHTIGSRYAGDVEKHLLFDFEAAVQFGERGTRHALAKMATAGLGWRFAEVPWTPHVWIYYDYASGDKDPTGRTGSNRTFNQLFGQRHNYFGYLDLVARQNIHDLNLQVSATPVGWMGLSAQYHAFSLDSRRDALYAASGAVLRRDATGRAGSDVGDEIDLLADFHLSNHTDLMIGYSKFFGGTFWRRTGNPNNVELFYTQYSFKW</sequence>
<dbReference type="Pfam" id="PF13372">
    <property type="entry name" value="Alginate_exp"/>
    <property type="match status" value="1"/>
</dbReference>
<protein>
    <submittedName>
        <fullName evidence="4">Alginate export family protein</fullName>
    </submittedName>
</protein>
<feature type="domain" description="Alginate export" evidence="3">
    <location>
        <begin position="212"/>
        <end position="590"/>
    </location>
</feature>
<name>A0ABU5ERN8_9BACT</name>
<gene>
    <name evidence="4" type="ORF">R5W23_000723</name>
</gene>
<accession>A0ABU5ERN8</accession>
<comment type="caution">
    <text evidence="4">The sequence shown here is derived from an EMBL/GenBank/DDBJ whole genome shotgun (WGS) entry which is preliminary data.</text>
</comment>